<comment type="function">
    <text evidence="2 5">Catalyzes the epimerization of the C3' and C5'positions of dTDP-6-deoxy-D-xylo-4-hexulose, forming dTDP-6-deoxy-L-lyxo-4-hexulose.</text>
</comment>
<dbReference type="Gene3D" id="2.60.120.10">
    <property type="entry name" value="Jelly Rolls"/>
    <property type="match status" value="1"/>
</dbReference>
<dbReference type="EC" id="5.1.3.13" evidence="3 5"/>
<dbReference type="Pfam" id="PF00908">
    <property type="entry name" value="dTDP_sugar_isom"/>
    <property type="match status" value="1"/>
</dbReference>
<dbReference type="GO" id="GO:0008830">
    <property type="term" value="F:dTDP-4-dehydrorhamnose 3,5-epimerase activity"/>
    <property type="evidence" value="ECO:0007669"/>
    <property type="project" value="UniProtKB-EC"/>
</dbReference>
<dbReference type="CDD" id="cd00438">
    <property type="entry name" value="cupin_RmlC"/>
    <property type="match status" value="1"/>
</dbReference>
<dbReference type="PANTHER" id="PTHR21047">
    <property type="entry name" value="DTDP-6-DEOXY-D-GLUCOSE-3,5 EPIMERASE"/>
    <property type="match status" value="1"/>
</dbReference>
<comment type="catalytic activity">
    <reaction evidence="1 5">
        <text>dTDP-4-dehydro-6-deoxy-alpha-D-glucose = dTDP-4-dehydro-beta-L-rhamnose</text>
        <dbReference type="Rhea" id="RHEA:16969"/>
        <dbReference type="ChEBI" id="CHEBI:57649"/>
        <dbReference type="ChEBI" id="CHEBI:62830"/>
        <dbReference type="EC" id="5.1.3.13"/>
    </reaction>
</comment>
<evidence type="ECO:0000256" key="5">
    <source>
        <dbReference type="RuleBase" id="RU364069"/>
    </source>
</evidence>
<keyword evidence="5 6" id="KW-0413">Isomerase</keyword>
<organism evidence="6 7">
    <name type="scientific">Paragemmobacter amnigenus</name>
    <dbReference type="NCBI Taxonomy" id="2852097"/>
    <lineage>
        <taxon>Bacteria</taxon>
        <taxon>Pseudomonadati</taxon>
        <taxon>Pseudomonadota</taxon>
        <taxon>Alphaproteobacteria</taxon>
        <taxon>Rhodobacterales</taxon>
        <taxon>Paracoccaceae</taxon>
        <taxon>Paragemmobacter</taxon>
    </lineage>
</organism>
<gene>
    <name evidence="6" type="primary">rfbC</name>
    <name evidence="6" type="ORF">GU927_010270</name>
</gene>
<comment type="caution">
    <text evidence="6">The sequence shown here is derived from an EMBL/GenBank/DDBJ whole genome shotgun (WGS) entry which is preliminary data.</text>
</comment>
<comment type="pathway">
    <text evidence="5">Carbohydrate biosynthesis; dTDP-L-rhamnose biosynthesis.</text>
</comment>
<dbReference type="InterPro" id="IPR014710">
    <property type="entry name" value="RmlC-like_jellyroll"/>
</dbReference>
<dbReference type="InterPro" id="IPR000888">
    <property type="entry name" value="RmlC-like"/>
</dbReference>
<dbReference type="SUPFAM" id="SSF51182">
    <property type="entry name" value="RmlC-like cupins"/>
    <property type="match status" value="1"/>
</dbReference>
<dbReference type="InterPro" id="IPR011051">
    <property type="entry name" value="RmlC_Cupin_sf"/>
</dbReference>
<dbReference type="Proteomes" id="UP000731907">
    <property type="component" value="Unassembled WGS sequence"/>
</dbReference>
<evidence type="ECO:0000256" key="1">
    <source>
        <dbReference type="ARBA" id="ARBA00001298"/>
    </source>
</evidence>
<keyword evidence="7" id="KW-1185">Reference proteome</keyword>
<evidence type="ECO:0000256" key="4">
    <source>
        <dbReference type="ARBA" id="ARBA00019595"/>
    </source>
</evidence>
<sequence>MKFTELPLSGAYLIDIEPRGDERGLFARVFCTEEFGRHGLATRWAQCNTSFSARCGTVRGMHFQRPPHAEVKLVRCTAGAIFDAIVDMRAGSPTYGQWTGVNLDAENRRMLYVPEGFAHGFQTLVDGTEIHYMVSAPYSPQAEGGLRHDDPAIGIRWPFPVTVVSERDLDHPDFALQAPLTIEGRL</sequence>
<proteinExistence type="inferred from homology"/>
<evidence type="ECO:0000256" key="2">
    <source>
        <dbReference type="ARBA" id="ARBA00001997"/>
    </source>
</evidence>
<comment type="subunit">
    <text evidence="5">Homodimer.</text>
</comment>
<reference evidence="6 7" key="1">
    <citation type="submission" date="2021-06" db="EMBL/GenBank/DDBJ databases">
        <title>Rhodobacteraceae bacterium strain HSP-20.</title>
        <authorList>
            <person name="Chen W.-M."/>
        </authorList>
    </citation>
    <scope>NUCLEOTIDE SEQUENCE [LARGE SCALE GENOMIC DNA]</scope>
    <source>
        <strain evidence="6 7">HSP-20</strain>
    </source>
</reference>
<evidence type="ECO:0000256" key="3">
    <source>
        <dbReference type="ARBA" id="ARBA00012098"/>
    </source>
</evidence>
<protein>
    <recommendedName>
        <fullName evidence="4 5">dTDP-4-dehydrorhamnose 3,5-epimerase</fullName>
        <ecNumber evidence="3 5">5.1.3.13</ecNumber>
    </recommendedName>
    <alternativeName>
        <fullName evidence="5">Thymidine diphospho-4-keto-rhamnose 3,5-epimerase</fullName>
    </alternativeName>
</protein>
<evidence type="ECO:0000313" key="7">
    <source>
        <dbReference type="Proteomes" id="UP000731907"/>
    </source>
</evidence>
<dbReference type="NCBIfam" id="TIGR01221">
    <property type="entry name" value="rmlC"/>
    <property type="match status" value="1"/>
</dbReference>
<dbReference type="PANTHER" id="PTHR21047:SF2">
    <property type="entry name" value="THYMIDINE DIPHOSPHO-4-KETO-RHAMNOSE 3,5-EPIMERASE"/>
    <property type="match status" value="1"/>
</dbReference>
<accession>A0ABS6J394</accession>
<name>A0ABS6J394_9RHOB</name>
<comment type="similarity">
    <text evidence="5">Belongs to the dTDP-4-dehydrorhamnose 3,5-epimerase family.</text>
</comment>
<evidence type="ECO:0000313" key="6">
    <source>
        <dbReference type="EMBL" id="MBU9698229.1"/>
    </source>
</evidence>
<dbReference type="RefSeq" id="WP_161762344.1">
    <property type="nucleotide sequence ID" value="NZ_JAAATX020000006.1"/>
</dbReference>
<dbReference type="EMBL" id="JAAATX020000006">
    <property type="protein sequence ID" value="MBU9698229.1"/>
    <property type="molecule type" value="Genomic_DNA"/>
</dbReference>